<protein>
    <submittedName>
        <fullName evidence="1">Uncharacterized protein</fullName>
    </submittedName>
</protein>
<name>A0ABR9VVA7_9SYNC</name>
<evidence type="ECO:0000313" key="2">
    <source>
        <dbReference type="Proteomes" id="UP000658720"/>
    </source>
</evidence>
<dbReference type="RefSeq" id="WP_194020698.1">
    <property type="nucleotide sequence ID" value="NZ_JADEVV010000057.1"/>
</dbReference>
<dbReference type="Proteomes" id="UP000658720">
    <property type="component" value="Unassembled WGS sequence"/>
</dbReference>
<keyword evidence="2" id="KW-1185">Reference proteome</keyword>
<sequence length="63" mass="7259">MKTLTLKLDRVNLTDEQFYNLCLANPDRQLERNSTGDLIVIANLFNFETFCWSQHSAGSTNSY</sequence>
<evidence type="ECO:0000313" key="1">
    <source>
        <dbReference type="EMBL" id="MBE9255290.1"/>
    </source>
</evidence>
<comment type="caution">
    <text evidence="1">The sequence shown here is derived from an EMBL/GenBank/DDBJ whole genome shotgun (WGS) entry which is preliminary data.</text>
</comment>
<proteinExistence type="predicted"/>
<dbReference type="EMBL" id="JADEVV010000057">
    <property type="protein sequence ID" value="MBE9255290.1"/>
    <property type="molecule type" value="Genomic_DNA"/>
</dbReference>
<accession>A0ABR9VVA7</accession>
<gene>
    <name evidence="1" type="ORF">IQ217_15895</name>
</gene>
<reference evidence="1 2" key="1">
    <citation type="submission" date="2020-10" db="EMBL/GenBank/DDBJ databases">
        <authorList>
            <person name="Castelo-Branco R."/>
            <person name="Eusebio N."/>
            <person name="Adriana R."/>
            <person name="Vieira A."/>
            <person name="Brugerolle De Fraissinette N."/>
            <person name="Rezende De Castro R."/>
            <person name="Schneider M.P."/>
            <person name="Vasconcelos V."/>
            <person name="Leao P.N."/>
        </authorList>
    </citation>
    <scope>NUCLEOTIDE SEQUENCE [LARGE SCALE GENOMIC DNA]</scope>
    <source>
        <strain evidence="1 2">LEGE 00031</strain>
    </source>
</reference>
<organism evidence="1 2">
    <name type="scientific">Synechocystis salina LEGE 00031</name>
    <dbReference type="NCBI Taxonomy" id="1828736"/>
    <lineage>
        <taxon>Bacteria</taxon>
        <taxon>Bacillati</taxon>
        <taxon>Cyanobacteriota</taxon>
        <taxon>Cyanophyceae</taxon>
        <taxon>Synechococcales</taxon>
        <taxon>Merismopediaceae</taxon>
        <taxon>Synechocystis</taxon>
    </lineage>
</organism>